<protein>
    <recommendedName>
        <fullName evidence="2">YaeQ protein</fullName>
    </recommendedName>
</protein>
<dbReference type="AlphaFoldDB" id="A0A6J4IHL7"/>
<evidence type="ECO:0008006" key="2">
    <source>
        <dbReference type="Google" id="ProtNLM"/>
    </source>
</evidence>
<dbReference type="InterPro" id="IPR011335">
    <property type="entry name" value="Restrct_endonuc-II-like"/>
</dbReference>
<sequence>MKYTFSIENDGKIVLESRAGESDRHIALKLLAYLLFRDEADGLPLRIEQGVGQRHKPDLVATDPDTGAVRLWIDCGDIGVKRLGRIAGSNKGARIIVVKATAGEALAYARAAGRFLPPPAERAAPVVYAGFDEDFLPSFLRALRGRNDVSLFRQDVAARVEINGETLRTALFLRAAEDV</sequence>
<dbReference type="Pfam" id="PF07152">
    <property type="entry name" value="YaeQ"/>
    <property type="match status" value="1"/>
</dbReference>
<organism evidence="1">
    <name type="scientific">uncultured Armatimonadetes bacterium</name>
    <dbReference type="NCBI Taxonomy" id="157466"/>
    <lineage>
        <taxon>Bacteria</taxon>
        <taxon>Bacillati</taxon>
        <taxon>Armatimonadota</taxon>
        <taxon>environmental samples</taxon>
    </lineage>
</organism>
<evidence type="ECO:0000313" key="1">
    <source>
        <dbReference type="EMBL" id="CAA9250514.1"/>
    </source>
</evidence>
<accession>A0A6J4IHL7</accession>
<gene>
    <name evidence="1" type="ORF">AVDCRST_MAG63-1900</name>
</gene>
<dbReference type="SUPFAM" id="SSF52980">
    <property type="entry name" value="Restriction endonuclease-like"/>
    <property type="match status" value="1"/>
</dbReference>
<dbReference type="EMBL" id="CADCTO010000243">
    <property type="protein sequence ID" value="CAA9250514.1"/>
    <property type="molecule type" value="Genomic_DNA"/>
</dbReference>
<reference evidence="1" key="1">
    <citation type="submission" date="2020-02" db="EMBL/GenBank/DDBJ databases">
        <authorList>
            <person name="Meier V. D."/>
        </authorList>
    </citation>
    <scope>NUCLEOTIDE SEQUENCE</scope>
    <source>
        <strain evidence="1">AVDCRST_MAG63</strain>
    </source>
</reference>
<proteinExistence type="predicted"/>
<dbReference type="Gene3D" id="3.10.640.10">
    <property type="entry name" value="Restriction endonuclease-like alpha-beta roll domain"/>
    <property type="match status" value="1"/>
</dbReference>
<dbReference type="InterPro" id="IPR009822">
    <property type="entry name" value="YaeQ"/>
</dbReference>
<dbReference type="SMART" id="SM01322">
    <property type="entry name" value="YaeQ"/>
    <property type="match status" value="1"/>
</dbReference>
<name>A0A6J4IHL7_9BACT</name>
<dbReference type="InterPro" id="IPR038590">
    <property type="entry name" value="YaeQ_sf"/>
</dbReference>